<evidence type="ECO:0000256" key="1">
    <source>
        <dbReference type="ARBA" id="ARBA00022676"/>
    </source>
</evidence>
<reference evidence="5" key="1">
    <citation type="journal article" date="2019" name="Int. J. Syst. Evol. Microbiol.">
        <title>The Global Catalogue of Microorganisms (GCM) 10K type strain sequencing project: providing services to taxonomists for standard genome sequencing and annotation.</title>
        <authorList>
            <consortium name="The Broad Institute Genomics Platform"/>
            <consortium name="The Broad Institute Genome Sequencing Center for Infectious Disease"/>
            <person name="Wu L."/>
            <person name="Ma J."/>
        </authorList>
    </citation>
    <scope>NUCLEOTIDE SEQUENCE [LARGE SCALE GENOMIC DNA]</scope>
    <source>
        <strain evidence="5">JCM 13581</strain>
    </source>
</reference>
<evidence type="ECO:0000256" key="2">
    <source>
        <dbReference type="ARBA" id="ARBA00022679"/>
    </source>
</evidence>
<comment type="caution">
    <text evidence="4">The sequence shown here is derived from an EMBL/GenBank/DDBJ whole genome shotgun (WGS) entry which is preliminary data.</text>
</comment>
<dbReference type="PANTHER" id="PTHR46401">
    <property type="entry name" value="GLYCOSYLTRANSFERASE WBBK-RELATED"/>
    <property type="match status" value="1"/>
</dbReference>
<dbReference type="EMBL" id="BAAAMJ010000006">
    <property type="protein sequence ID" value="GAA1898953.1"/>
    <property type="molecule type" value="Genomic_DNA"/>
</dbReference>
<feature type="domain" description="Glycosyltransferase subfamily 4-like N-terminal" evidence="3">
    <location>
        <begin position="35"/>
        <end position="161"/>
    </location>
</feature>
<name>A0ABP5A1H4_9ACTN</name>
<dbReference type="PANTHER" id="PTHR46401:SF2">
    <property type="entry name" value="GLYCOSYLTRANSFERASE WBBK-RELATED"/>
    <property type="match status" value="1"/>
</dbReference>
<proteinExistence type="predicted"/>
<evidence type="ECO:0000259" key="3">
    <source>
        <dbReference type="Pfam" id="PF13439"/>
    </source>
</evidence>
<keyword evidence="5" id="KW-1185">Reference proteome</keyword>
<organism evidence="4 5">
    <name type="scientific">Streptomyces sodiiphilus</name>
    <dbReference type="NCBI Taxonomy" id="226217"/>
    <lineage>
        <taxon>Bacteria</taxon>
        <taxon>Bacillati</taxon>
        <taxon>Actinomycetota</taxon>
        <taxon>Actinomycetes</taxon>
        <taxon>Kitasatosporales</taxon>
        <taxon>Streptomycetaceae</taxon>
        <taxon>Streptomyces</taxon>
    </lineage>
</organism>
<dbReference type="Pfam" id="PF13439">
    <property type="entry name" value="Glyco_transf_4"/>
    <property type="match status" value="1"/>
</dbReference>
<dbReference type="Proteomes" id="UP001501303">
    <property type="component" value="Unassembled WGS sequence"/>
</dbReference>
<keyword evidence="2" id="KW-0808">Transferase</keyword>
<dbReference type="CDD" id="cd03801">
    <property type="entry name" value="GT4_PimA-like"/>
    <property type="match status" value="1"/>
</dbReference>
<dbReference type="InterPro" id="IPR028098">
    <property type="entry name" value="Glyco_trans_4-like_N"/>
</dbReference>
<accession>A0ABP5A1H4</accession>
<evidence type="ECO:0000313" key="5">
    <source>
        <dbReference type="Proteomes" id="UP001501303"/>
    </source>
</evidence>
<dbReference type="SUPFAM" id="SSF53756">
    <property type="entry name" value="UDP-Glycosyltransferase/glycogen phosphorylase"/>
    <property type="match status" value="1"/>
</dbReference>
<gene>
    <name evidence="4" type="ORF">GCM10009716_05970</name>
</gene>
<sequence>MTDMRVTASVVRVPWHTDHGGYDRLLAFLPEAQPVITPPAGRLARRAAATAHRAIGRRCPLPFYPPEHFATDWRIRAARGPAHVLYGDEQFWFSRRRTAPTAVTYHQPPAQLQQLLPHDLWKDLAPRADRVITLDPYQREFFTRYLPPERVHLVPHGIDTHAFTPAPSPPAGPPLVLTVGWWLRDWNVLDAVHARLHHRYGRDVELTVVTRQADSRSWPPATRILQGITEEELIGLYRRAAVVLLPLTGATANNALLEALACGTPVVASAVGGIPTYAGIGPGCLLVPPGDPAAATEAVEKVISEAGSSAHAIRRAAARDRAEHFAWPHIADQTRHVYQLLAED</sequence>
<dbReference type="Pfam" id="PF13692">
    <property type="entry name" value="Glyco_trans_1_4"/>
    <property type="match status" value="1"/>
</dbReference>
<dbReference type="Gene3D" id="3.40.50.2000">
    <property type="entry name" value="Glycogen Phosphorylase B"/>
    <property type="match status" value="2"/>
</dbReference>
<keyword evidence="1" id="KW-0328">Glycosyltransferase</keyword>
<protein>
    <recommendedName>
        <fullName evidence="3">Glycosyltransferase subfamily 4-like N-terminal domain-containing protein</fullName>
    </recommendedName>
</protein>
<evidence type="ECO:0000313" key="4">
    <source>
        <dbReference type="EMBL" id="GAA1898953.1"/>
    </source>
</evidence>